<protein>
    <recommendedName>
        <fullName evidence="4 12">Heme exporter protein D</fullName>
    </recommendedName>
</protein>
<keyword evidence="5 12" id="KW-0813">Transport</keyword>
<dbReference type="GO" id="GO:0005886">
    <property type="term" value="C:plasma membrane"/>
    <property type="evidence" value="ECO:0007669"/>
    <property type="project" value="UniProtKB-SubCell"/>
</dbReference>
<dbReference type="OrthoDB" id="9815607at2"/>
<dbReference type="RefSeq" id="WP_144571574.1">
    <property type="nucleotide sequence ID" value="NZ_VLKG01000006.1"/>
</dbReference>
<evidence type="ECO:0000256" key="2">
    <source>
        <dbReference type="ARBA" id="ARBA00004377"/>
    </source>
</evidence>
<evidence type="ECO:0000256" key="9">
    <source>
        <dbReference type="ARBA" id="ARBA00022748"/>
    </source>
</evidence>
<comment type="function">
    <text evidence="1 12">Required for the export of heme to the periplasm for the biogenesis of c-type cytochromes.</text>
</comment>
<dbReference type="Proteomes" id="UP000319627">
    <property type="component" value="Unassembled WGS sequence"/>
</dbReference>
<evidence type="ECO:0000256" key="7">
    <source>
        <dbReference type="ARBA" id="ARBA00022519"/>
    </source>
</evidence>
<evidence type="ECO:0000313" key="14">
    <source>
        <dbReference type="Proteomes" id="UP000319627"/>
    </source>
</evidence>
<evidence type="ECO:0000256" key="4">
    <source>
        <dbReference type="ARBA" id="ARBA00016461"/>
    </source>
</evidence>
<keyword evidence="11 12" id="KW-0472">Membrane</keyword>
<dbReference type="AlphaFoldDB" id="A0A562I2J2"/>
<dbReference type="PANTHER" id="PTHR37531:SF1">
    <property type="entry name" value="HEME EXPORTER PROTEIN D"/>
    <property type="match status" value="1"/>
</dbReference>
<evidence type="ECO:0000256" key="10">
    <source>
        <dbReference type="ARBA" id="ARBA00022989"/>
    </source>
</evidence>
<proteinExistence type="inferred from homology"/>
<dbReference type="EMBL" id="VLKG01000006">
    <property type="protein sequence ID" value="TWH64924.1"/>
    <property type="molecule type" value="Genomic_DNA"/>
</dbReference>
<dbReference type="PANTHER" id="PTHR37531">
    <property type="entry name" value="HEME EXPORTER PROTEIN D"/>
    <property type="match status" value="1"/>
</dbReference>
<keyword evidence="10 12" id="KW-1133">Transmembrane helix</keyword>
<evidence type="ECO:0000313" key="13">
    <source>
        <dbReference type="EMBL" id="TWH64924.1"/>
    </source>
</evidence>
<keyword evidence="8 12" id="KW-0812">Transmembrane</keyword>
<dbReference type="GO" id="GO:1903607">
    <property type="term" value="P:cytochrome c biosynthetic process"/>
    <property type="evidence" value="ECO:0007669"/>
    <property type="project" value="TreeGrafter"/>
</dbReference>
<evidence type="ECO:0000256" key="3">
    <source>
        <dbReference type="ARBA" id="ARBA00008741"/>
    </source>
</evidence>
<dbReference type="GO" id="GO:0017004">
    <property type="term" value="P:cytochrome complex assembly"/>
    <property type="evidence" value="ECO:0007669"/>
    <property type="project" value="UniProtKB-KW"/>
</dbReference>
<evidence type="ECO:0000256" key="11">
    <source>
        <dbReference type="ARBA" id="ARBA00023136"/>
    </source>
</evidence>
<sequence length="58" mass="6723">MSFASWEDFLSMGQHGLYVWSAFGISVLVLALNLALPMHAQRRYVKDEARRLRREAQV</sequence>
<keyword evidence="14" id="KW-1185">Reference proteome</keyword>
<dbReference type="InterPro" id="IPR052075">
    <property type="entry name" value="Heme_exporter_D"/>
</dbReference>
<evidence type="ECO:0000256" key="5">
    <source>
        <dbReference type="ARBA" id="ARBA00022448"/>
    </source>
</evidence>
<evidence type="ECO:0000256" key="6">
    <source>
        <dbReference type="ARBA" id="ARBA00022475"/>
    </source>
</evidence>
<organism evidence="13 14">
    <name type="scientific">Azomonas agilis</name>
    <dbReference type="NCBI Taxonomy" id="116849"/>
    <lineage>
        <taxon>Bacteria</taxon>
        <taxon>Pseudomonadati</taxon>
        <taxon>Pseudomonadota</taxon>
        <taxon>Gammaproteobacteria</taxon>
        <taxon>Pseudomonadales</taxon>
        <taxon>Pseudomonadaceae</taxon>
        <taxon>Azomonas</taxon>
    </lineage>
</organism>
<evidence type="ECO:0000256" key="1">
    <source>
        <dbReference type="ARBA" id="ARBA00002442"/>
    </source>
</evidence>
<gene>
    <name evidence="13" type="ORF">LX59_01866</name>
</gene>
<dbReference type="Pfam" id="PF04995">
    <property type="entry name" value="CcmD"/>
    <property type="match status" value="1"/>
</dbReference>
<keyword evidence="9 12" id="KW-0201">Cytochrome c-type biogenesis</keyword>
<keyword evidence="6 12" id="KW-1003">Cell membrane</keyword>
<evidence type="ECO:0000256" key="12">
    <source>
        <dbReference type="RuleBase" id="RU363101"/>
    </source>
</evidence>
<evidence type="ECO:0000256" key="8">
    <source>
        <dbReference type="ARBA" id="ARBA00022692"/>
    </source>
</evidence>
<accession>A0A562I2J2</accession>
<dbReference type="InterPro" id="IPR007078">
    <property type="entry name" value="Haem_export_protD_CcmD"/>
</dbReference>
<dbReference type="NCBIfam" id="TIGR03141">
    <property type="entry name" value="cytochro_ccmD"/>
    <property type="match status" value="1"/>
</dbReference>
<reference evidence="13 14" key="1">
    <citation type="submission" date="2019-07" db="EMBL/GenBank/DDBJ databases">
        <title>Genomic Encyclopedia of Type Strains, Phase I: the one thousand microbial genomes (KMG-I) project.</title>
        <authorList>
            <person name="Kyrpides N."/>
        </authorList>
    </citation>
    <scope>NUCLEOTIDE SEQUENCE [LARGE SCALE GENOMIC DNA]</scope>
    <source>
        <strain evidence="13 14">DSM 375</strain>
    </source>
</reference>
<feature type="transmembrane region" description="Helical" evidence="12">
    <location>
        <begin position="17"/>
        <end position="36"/>
    </location>
</feature>
<dbReference type="GO" id="GO:0015886">
    <property type="term" value="P:heme transport"/>
    <property type="evidence" value="ECO:0007669"/>
    <property type="project" value="InterPro"/>
</dbReference>
<keyword evidence="7 12" id="KW-0997">Cell inner membrane</keyword>
<name>A0A562I2J2_9GAMM</name>
<comment type="subcellular location">
    <subcellularLocation>
        <location evidence="2 12">Cell inner membrane</location>
        <topology evidence="2 12">Single-pass membrane protein</topology>
    </subcellularLocation>
</comment>
<comment type="similarity">
    <text evidence="3 12">Belongs to the CcmD/CycX/HelD family.</text>
</comment>
<comment type="caution">
    <text evidence="13">The sequence shown here is derived from an EMBL/GenBank/DDBJ whole genome shotgun (WGS) entry which is preliminary data.</text>
</comment>